<dbReference type="EMBL" id="PUFI01000014">
    <property type="protein sequence ID" value="TDG67972.1"/>
    <property type="molecule type" value="Genomic_DNA"/>
</dbReference>
<dbReference type="RefSeq" id="WP_133264358.1">
    <property type="nucleotide sequence ID" value="NZ_JAGYGP010000001.1"/>
</dbReference>
<dbReference type="PANTHER" id="PTHR30469">
    <property type="entry name" value="MULTIDRUG RESISTANCE PROTEIN MDTA"/>
    <property type="match status" value="1"/>
</dbReference>
<dbReference type="PANTHER" id="PTHR30469:SF15">
    <property type="entry name" value="HLYD FAMILY OF SECRETION PROTEINS"/>
    <property type="match status" value="1"/>
</dbReference>
<dbReference type="GO" id="GO:1990281">
    <property type="term" value="C:efflux pump complex"/>
    <property type="evidence" value="ECO:0007669"/>
    <property type="project" value="TreeGrafter"/>
</dbReference>
<reference evidence="2 3" key="1">
    <citation type="journal article" date="2019" name="Appl. Microbiol. Biotechnol.">
        <title>Uncovering carbohydrate metabolism through a genotype-phenotype association study of 56 lactic acid bacteria genomes.</title>
        <authorList>
            <person name="Buron-Moles G."/>
            <person name="Chailyan A."/>
            <person name="Dolejs I."/>
            <person name="Forster J."/>
            <person name="Miks M.H."/>
        </authorList>
    </citation>
    <scope>NUCLEOTIDE SEQUENCE [LARGE SCALE GENOMIC DNA]</scope>
    <source>
        <strain evidence="2 3">ATCC 700006</strain>
    </source>
</reference>
<evidence type="ECO:0000313" key="2">
    <source>
        <dbReference type="EMBL" id="TDG67972.1"/>
    </source>
</evidence>
<gene>
    <name evidence="2" type="ORF">C5L23_000278</name>
</gene>
<organism evidence="2 3">
    <name type="scientific">Leuconostoc fallax</name>
    <dbReference type="NCBI Taxonomy" id="1251"/>
    <lineage>
        <taxon>Bacteria</taxon>
        <taxon>Bacillati</taxon>
        <taxon>Bacillota</taxon>
        <taxon>Bacilli</taxon>
        <taxon>Lactobacillales</taxon>
        <taxon>Lactobacillaceae</taxon>
        <taxon>Leuconostoc</taxon>
    </lineage>
</organism>
<dbReference type="Proteomes" id="UP000295681">
    <property type="component" value="Unassembled WGS sequence"/>
</dbReference>
<evidence type="ECO:0000256" key="1">
    <source>
        <dbReference type="SAM" id="Coils"/>
    </source>
</evidence>
<dbReference type="SUPFAM" id="SSF111369">
    <property type="entry name" value="HlyD-like secretion proteins"/>
    <property type="match status" value="1"/>
</dbReference>
<name>A0A4R5N7U6_9LACO</name>
<keyword evidence="3" id="KW-1185">Reference proteome</keyword>
<dbReference type="GO" id="GO:0015562">
    <property type="term" value="F:efflux transmembrane transporter activity"/>
    <property type="evidence" value="ECO:0007669"/>
    <property type="project" value="TreeGrafter"/>
</dbReference>
<protein>
    <submittedName>
        <fullName evidence="2">Uncharacterized protein</fullName>
    </submittedName>
</protein>
<sequence length="347" mass="37250">MKRRTKIALITTGSLVAVGLIAVTGLTTYNKITGKTQSTQKTGYQTYVATYTPALTMTGKVMASKTQTLNVPSGKLQTLNVTDGQVVKNGDVLLTVTNTEIQDAIDAQNDVINKANRAATNAATSLKNVQQGYGQANTDTKSSLKGEVVQAQQTVNDANAELQEAQNKLVELQNKQTTNLTAPFDGIISVDNNTKDGIPALTLNASQKILQANISEYDYHKIHSGDQLVVSGIDGSPTQSTTVDKIQQIPNGDGKGTTYYPFTANVKKDFLYGQSIKVEIPQRDIKIPKSAIYKNNIYKVIDGKASRIKADVTQSGTSTIVNSGIVKGEKIVLNPDSHLKNGESIDD</sequence>
<dbReference type="STRING" id="907931.GCA_000165675_01088"/>
<accession>A0A4R5N7U6</accession>
<comment type="caution">
    <text evidence="2">The sequence shown here is derived from an EMBL/GenBank/DDBJ whole genome shotgun (WGS) entry which is preliminary data.</text>
</comment>
<keyword evidence="1" id="KW-0175">Coiled coil</keyword>
<evidence type="ECO:0000313" key="3">
    <source>
        <dbReference type="Proteomes" id="UP000295681"/>
    </source>
</evidence>
<dbReference type="Gene3D" id="1.10.287.470">
    <property type="entry name" value="Helix hairpin bin"/>
    <property type="match status" value="1"/>
</dbReference>
<feature type="coiled-coil region" evidence="1">
    <location>
        <begin position="141"/>
        <end position="175"/>
    </location>
</feature>
<dbReference type="Gene3D" id="2.40.420.20">
    <property type="match status" value="1"/>
</dbReference>
<proteinExistence type="predicted"/>
<dbReference type="AlphaFoldDB" id="A0A4R5N7U6"/>
<dbReference type="Gene3D" id="2.40.50.100">
    <property type="match status" value="1"/>
</dbReference>